<dbReference type="Pfam" id="PF02936">
    <property type="entry name" value="COX4"/>
    <property type="match status" value="1"/>
</dbReference>
<keyword evidence="4" id="KW-0812">Transmembrane</keyword>
<dbReference type="CDD" id="cd00922">
    <property type="entry name" value="Cyt_c_Oxidase_IV"/>
    <property type="match status" value="1"/>
</dbReference>
<evidence type="ECO:0000256" key="9">
    <source>
        <dbReference type="ARBA" id="ARBA00023128"/>
    </source>
</evidence>
<evidence type="ECO:0000256" key="1">
    <source>
        <dbReference type="ARBA" id="ARBA00004434"/>
    </source>
</evidence>
<dbReference type="SUPFAM" id="SSF81406">
    <property type="entry name" value="Mitochondrial cytochrome c oxidase subunit IV"/>
    <property type="match status" value="1"/>
</dbReference>
<keyword evidence="10" id="KW-0472">Membrane</keyword>
<evidence type="ECO:0000256" key="2">
    <source>
        <dbReference type="ARBA" id="ARBA00004673"/>
    </source>
</evidence>
<organism evidence="13">
    <name type="scientific">Penicillium chrysogenum</name>
    <name type="common">Penicillium notatum</name>
    <dbReference type="NCBI Taxonomy" id="5076"/>
    <lineage>
        <taxon>Eukaryota</taxon>
        <taxon>Fungi</taxon>
        <taxon>Dikarya</taxon>
        <taxon>Ascomycota</taxon>
        <taxon>Pezizomycotina</taxon>
        <taxon>Eurotiomycetes</taxon>
        <taxon>Eurotiomycetidae</taxon>
        <taxon>Eurotiales</taxon>
        <taxon>Aspergillaceae</taxon>
        <taxon>Penicillium</taxon>
        <taxon>Penicillium chrysogenum species complex</taxon>
    </lineage>
</organism>
<dbReference type="FunFam" id="1.10.442.10:FF:000002">
    <property type="entry name" value="Cytochrome c oxidase subunit V"/>
    <property type="match status" value="1"/>
</dbReference>
<keyword evidence="6" id="KW-0809">Transit peptide</keyword>
<comment type="subcellular location">
    <subcellularLocation>
        <location evidence="1">Mitochondrion inner membrane</location>
        <topology evidence="1">Single-pass membrane protein</topology>
    </subcellularLocation>
</comment>
<keyword evidence="7" id="KW-1133">Transmembrane helix</keyword>
<dbReference type="PANTHER" id="PTHR10707">
    <property type="entry name" value="CYTOCHROME C OXIDASE SUBUNIT IV"/>
    <property type="match status" value="1"/>
</dbReference>
<gene>
    <name evidence="13" type="ORF">EN45_072850</name>
</gene>
<evidence type="ECO:0000256" key="3">
    <source>
        <dbReference type="ARBA" id="ARBA00008135"/>
    </source>
</evidence>
<dbReference type="GO" id="GO:0016491">
    <property type="term" value="F:oxidoreductase activity"/>
    <property type="evidence" value="ECO:0007669"/>
    <property type="project" value="UniProtKB-KW"/>
</dbReference>
<dbReference type="GO" id="GO:0006123">
    <property type="term" value="P:mitochondrial electron transport, cytochrome c to oxygen"/>
    <property type="evidence" value="ECO:0007669"/>
    <property type="project" value="InterPro"/>
</dbReference>
<comment type="similarity">
    <text evidence="3">Belongs to the cytochrome c oxidase IV family.</text>
</comment>
<evidence type="ECO:0000313" key="13">
    <source>
        <dbReference type="EMBL" id="KZN88707.1"/>
    </source>
</evidence>
<accession>A0A167TX30</accession>
<evidence type="ECO:0000256" key="12">
    <source>
        <dbReference type="SAM" id="MobiDB-lite"/>
    </source>
</evidence>
<feature type="region of interest" description="Disordered" evidence="12">
    <location>
        <begin position="1"/>
        <end position="31"/>
    </location>
</feature>
<dbReference type="PANTHER" id="PTHR10707:SF10">
    <property type="entry name" value="CYTOCHROME C OXIDASE SUBUNIT 4"/>
    <property type="match status" value="1"/>
</dbReference>
<dbReference type="GO" id="GO:0045277">
    <property type="term" value="C:respiratory chain complex IV"/>
    <property type="evidence" value="ECO:0007669"/>
    <property type="project" value="InterPro"/>
</dbReference>
<evidence type="ECO:0000256" key="4">
    <source>
        <dbReference type="ARBA" id="ARBA00022692"/>
    </source>
</evidence>
<dbReference type="InterPro" id="IPR036639">
    <property type="entry name" value="Cyt_c_oxidase_su4_sf"/>
</dbReference>
<dbReference type="AlphaFoldDB" id="A0A167TX30"/>
<evidence type="ECO:0000256" key="10">
    <source>
        <dbReference type="ARBA" id="ARBA00023136"/>
    </source>
</evidence>
<name>A0A167TX30_PENCH</name>
<reference evidence="13" key="1">
    <citation type="journal article" date="2014" name="Genome Announc.">
        <title>Complete sequencing and chromosome-scale genome assembly of the industrial progenitor strain P2niaD18 from the penicillin producer Penicillium chrysogenum.</title>
        <authorList>
            <person name="Specht T."/>
            <person name="Dahlmann T.A."/>
            <person name="Zadra I."/>
            <person name="Kurnsteiner H."/>
            <person name="Kuck U."/>
        </authorList>
    </citation>
    <scope>NUCLEOTIDE SEQUENCE [LARGE SCALE GENOMIC DNA]</scope>
    <source>
        <strain evidence="13">P2niaD18</strain>
    </source>
</reference>
<protein>
    <recommendedName>
        <fullName evidence="11">Cytochrome c oxidase polypeptide V</fullName>
    </recommendedName>
</protein>
<dbReference type="InterPro" id="IPR004203">
    <property type="entry name" value="Cyt_c_oxidase_su4_fam"/>
</dbReference>
<evidence type="ECO:0000256" key="8">
    <source>
        <dbReference type="ARBA" id="ARBA00023002"/>
    </source>
</evidence>
<dbReference type="GO" id="GO:0005743">
    <property type="term" value="C:mitochondrial inner membrane"/>
    <property type="evidence" value="ECO:0007669"/>
    <property type="project" value="UniProtKB-SubCell"/>
</dbReference>
<evidence type="ECO:0000256" key="7">
    <source>
        <dbReference type="ARBA" id="ARBA00022989"/>
    </source>
</evidence>
<dbReference type="EMBL" id="CM002799">
    <property type="protein sequence ID" value="KZN88707.1"/>
    <property type="molecule type" value="Genomic_DNA"/>
</dbReference>
<proteinExistence type="inferred from homology"/>
<keyword evidence="5" id="KW-0999">Mitochondrion inner membrane</keyword>
<sequence length="268" mass="29628">MMMMLTGRAGLGDEPMRSRPNQNRTSPDRILAFPPQTTRNVFKSFPIHDPPPLSPKPCPGVLSGFQPPDLPLITSIELDLDVVLPPPACRTMFLRTVSRAVPRSTAAIRAAPTASVNALQTRAASDHAIPNPTLANIEKRWEVMPPQEQAELWMQLRDRMKVDWHQMTLQEKKAAYYIAFGAHGPRAQPPKGEGMRVFAKVLQLTAASVAVFYAIHAFAGKQPATMSKEWQEASNEYALKEKINPIHGISKEGYEGKGFVQSPPAEKS</sequence>
<keyword evidence="9" id="KW-0496">Mitochondrion</keyword>
<keyword evidence="8" id="KW-0560">Oxidoreductase</keyword>
<comment type="pathway">
    <text evidence="2">Energy metabolism; oxidative phosphorylation.</text>
</comment>
<feature type="region of interest" description="Disordered" evidence="12">
    <location>
        <begin position="249"/>
        <end position="268"/>
    </location>
</feature>
<evidence type="ECO:0000256" key="6">
    <source>
        <dbReference type="ARBA" id="ARBA00022946"/>
    </source>
</evidence>
<evidence type="ECO:0000256" key="5">
    <source>
        <dbReference type="ARBA" id="ARBA00022792"/>
    </source>
</evidence>
<dbReference type="Gene3D" id="1.10.442.10">
    <property type="entry name" value="Cytochrome c oxidase subunit IV"/>
    <property type="match status" value="1"/>
</dbReference>
<dbReference type="Proteomes" id="UP000076449">
    <property type="component" value="Chromosome II"/>
</dbReference>
<evidence type="ECO:0000256" key="11">
    <source>
        <dbReference type="ARBA" id="ARBA00081365"/>
    </source>
</evidence>